<dbReference type="AlphaFoldDB" id="A0A0F9AXC6"/>
<protein>
    <submittedName>
        <fullName evidence="1">Uncharacterized protein</fullName>
    </submittedName>
</protein>
<name>A0A0F9AXC6_9ZZZZ</name>
<organism evidence="1">
    <name type="scientific">marine sediment metagenome</name>
    <dbReference type="NCBI Taxonomy" id="412755"/>
    <lineage>
        <taxon>unclassified sequences</taxon>
        <taxon>metagenomes</taxon>
        <taxon>ecological metagenomes</taxon>
    </lineage>
</organism>
<reference evidence="1" key="1">
    <citation type="journal article" date="2015" name="Nature">
        <title>Complex archaea that bridge the gap between prokaryotes and eukaryotes.</title>
        <authorList>
            <person name="Spang A."/>
            <person name="Saw J.H."/>
            <person name="Jorgensen S.L."/>
            <person name="Zaremba-Niedzwiedzka K."/>
            <person name="Martijn J."/>
            <person name="Lind A.E."/>
            <person name="van Eijk R."/>
            <person name="Schleper C."/>
            <person name="Guy L."/>
            <person name="Ettema T.J."/>
        </authorList>
    </citation>
    <scope>NUCLEOTIDE SEQUENCE</scope>
</reference>
<evidence type="ECO:0000313" key="1">
    <source>
        <dbReference type="EMBL" id="KKK83019.1"/>
    </source>
</evidence>
<dbReference type="EMBL" id="LAZR01052412">
    <property type="protein sequence ID" value="KKK83019.1"/>
    <property type="molecule type" value="Genomic_DNA"/>
</dbReference>
<accession>A0A0F9AXC6</accession>
<proteinExistence type="predicted"/>
<sequence length="134" mass="15465">SSFDKRERAIFLGSFSESELFLRVFLEDLILKGHFINKNITFFCTFVNIRYSLCKKLTFSLISFKINLMKYGGYVIREHEVHRHLVVKEEIHALVKDFAIRNDLTITEATYKLVTTGLLQLSGLEVSERGSNGV</sequence>
<comment type="caution">
    <text evidence="1">The sequence shown here is derived from an EMBL/GenBank/DDBJ whole genome shotgun (WGS) entry which is preliminary data.</text>
</comment>
<feature type="non-terminal residue" evidence="1">
    <location>
        <position position="1"/>
    </location>
</feature>
<gene>
    <name evidence="1" type="ORF">LCGC14_2797570</name>
</gene>